<reference evidence="3" key="1">
    <citation type="submission" date="2017-02" db="UniProtKB">
        <authorList>
            <consortium name="WormBaseParasite"/>
        </authorList>
    </citation>
    <scope>IDENTIFICATION</scope>
</reference>
<evidence type="ECO:0000313" key="3">
    <source>
        <dbReference type="WBParaSite" id="NBR_0000317401-mRNA-1"/>
    </source>
</evidence>
<reference evidence="1 2" key="2">
    <citation type="submission" date="2018-11" db="EMBL/GenBank/DDBJ databases">
        <authorList>
            <consortium name="Pathogen Informatics"/>
        </authorList>
    </citation>
    <scope>NUCLEOTIDE SEQUENCE [LARGE SCALE GENOMIC DNA]</scope>
</reference>
<accession>A0A0N4XKX2</accession>
<evidence type="ECO:0000313" key="1">
    <source>
        <dbReference type="EMBL" id="VDL66764.1"/>
    </source>
</evidence>
<name>A0A0N4XKX2_NIPBR</name>
<dbReference type="AlphaFoldDB" id="A0A0N4XKX2"/>
<dbReference type="WBParaSite" id="NBR_0000317401-mRNA-1">
    <property type="protein sequence ID" value="NBR_0000317401-mRNA-1"/>
    <property type="gene ID" value="NBR_0000317401"/>
</dbReference>
<dbReference type="EMBL" id="UYSL01004447">
    <property type="protein sequence ID" value="VDL66764.1"/>
    <property type="molecule type" value="Genomic_DNA"/>
</dbReference>
<evidence type="ECO:0000313" key="2">
    <source>
        <dbReference type="Proteomes" id="UP000271162"/>
    </source>
</evidence>
<gene>
    <name evidence="1" type="ORF">NBR_LOCUS3175</name>
</gene>
<keyword evidence="2" id="KW-1185">Reference proteome</keyword>
<dbReference type="Proteomes" id="UP000271162">
    <property type="component" value="Unassembled WGS sequence"/>
</dbReference>
<organism evidence="3">
    <name type="scientific">Nippostrongylus brasiliensis</name>
    <name type="common">Rat hookworm</name>
    <dbReference type="NCBI Taxonomy" id="27835"/>
    <lineage>
        <taxon>Eukaryota</taxon>
        <taxon>Metazoa</taxon>
        <taxon>Ecdysozoa</taxon>
        <taxon>Nematoda</taxon>
        <taxon>Chromadorea</taxon>
        <taxon>Rhabditida</taxon>
        <taxon>Rhabditina</taxon>
        <taxon>Rhabditomorpha</taxon>
        <taxon>Strongyloidea</taxon>
        <taxon>Heligmosomidae</taxon>
        <taxon>Nippostrongylus</taxon>
    </lineage>
</organism>
<proteinExistence type="predicted"/>
<sequence>MMTSKANHIQFFGANYYGTVQTQAPIGASYRNAELGATTLAPPSTVPRTAEVELFSAADRRTTKWLRKSAGDMISVAH</sequence>
<protein>
    <submittedName>
        <fullName evidence="3">Porin</fullName>
    </submittedName>
</protein>